<comment type="caution">
    <text evidence="20">The sequence shown here is derived from an EMBL/GenBank/DDBJ whole genome shotgun (WGS) entry which is preliminary data.</text>
</comment>
<evidence type="ECO:0000256" key="1">
    <source>
        <dbReference type="ARBA" id="ARBA00001936"/>
    </source>
</evidence>
<evidence type="ECO:0000256" key="2">
    <source>
        <dbReference type="ARBA" id="ARBA00012417"/>
    </source>
</evidence>
<comment type="function">
    <text evidence="18">DNA polymerase III is a complex, multichain enzyme responsible for most of the replicative synthesis in bacteria. The epsilon subunit contain the editing function and is a proofreading 3'-5' exonuclease.</text>
</comment>
<dbReference type="NCBIfam" id="TIGR01406">
    <property type="entry name" value="dnaQ_proteo"/>
    <property type="match status" value="1"/>
</dbReference>
<dbReference type="InterPro" id="IPR006054">
    <property type="entry name" value="DnaQ"/>
</dbReference>
<evidence type="ECO:0000313" key="21">
    <source>
        <dbReference type="Proteomes" id="UP000029868"/>
    </source>
</evidence>
<dbReference type="AlphaFoldDB" id="A0A099KBL4"/>
<feature type="binding site" evidence="17">
    <location>
        <position position="22"/>
    </location>
    <ligand>
        <name>a divalent metal cation</name>
        <dbReference type="ChEBI" id="CHEBI:60240"/>
        <label>1</label>
        <note>catalytic</note>
    </ligand>
</feature>
<dbReference type="OrthoDB" id="9804290at2"/>
<dbReference type="GO" id="GO:0003677">
    <property type="term" value="F:DNA binding"/>
    <property type="evidence" value="ECO:0007669"/>
    <property type="project" value="InterPro"/>
</dbReference>
<comment type="cofactor">
    <cofactor evidence="17">
        <name>Mg(2+)</name>
        <dbReference type="ChEBI" id="CHEBI:18420"/>
    </cofactor>
    <cofactor evidence="17">
        <name>Mn(2+)</name>
        <dbReference type="ChEBI" id="CHEBI:29035"/>
    </cofactor>
    <text evidence="17">Binds 2 divalent metal cations. Magnesium or manganese.</text>
</comment>
<feature type="binding site" evidence="16">
    <location>
        <position position="20"/>
    </location>
    <ligand>
        <name>substrate</name>
    </ligand>
</feature>
<keyword evidence="12 18" id="KW-0239">DNA-directed DNA polymerase</keyword>
<dbReference type="SMART" id="SM00479">
    <property type="entry name" value="EXOIII"/>
    <property type="match status" value="1"/>
</dbReference>
<feature type="binding site" evidence="16">
    <location>
        <position position="71"/>
    </location>
    <ligand>
        <name>substrate</name>
    </ligand>
</feature>
<feature type="binding site" evidence="16">
    <location>
        <position position="22"/>
    </location>
    <ligand>
        <name>substrate</name>
    </ligand>
</feature>
<feature type="binding site" evidence="16">
    <location>
        <position position="183"/>
    </location>
    <ligand>
        <name>substrate</name>
    </ligand>
</feature>
<proteinExistence type="predicted"/>
<feature type="active site" description="Proton acceptor" evidence="15">
    <location>
        <position position="178"/>
    </location>
</feature>
<dbReference type="Gene3D" id="3.30.420.10">
    <property type="entry name" value="Ribonuclease H-like superfamily/Ribonuclease H"/>
    <property type="match status" value="1"/>
</dbReference>
<dbReference type="GO" id="GO:0045004">
    <property type="term" value="P:DNA replication proofreading"/>
    <property type="evidence" value="ECO:0007669"/>
    <property type="project" value="TreeGrafter"/>
</dbReference>
<keyword evidence="10 18" id="KW-0269">Exonuclease</keyword>
<dbReference type="EMBL" id="JQEC01000071">
    <property type="protein sequence ID" value="KGJ87736.1"/>
    <property type="molecule type" value="Genomic_DNA"/>
</dbReference>
<evidence type="ECO:0000256" key="18">
    <source>
        <dbReference type="RuleBase" id="RU364087"/>
    </source>
</evidence>
<keyword evidence="9 18" id="KW-0378">Hydrolase</keyword>
<name>A0A099KBL4_COLPS</name>
<keyword evidence="11 17" id="KW-0460">Magnesium</keyword>
<dbReference type="Proteomes" id="UP000029868">
    <property type="component" value="Unassembled WGS sequence"/>
</dbReference>
<dbReference type="GO" id="GO:0005829">
    <property type="term" value="C:cytosol"/>
    <property type="evidence" value="ECO:0007669"/>
    <property type="project" value="TreeGrafter"/>
</dbReference>
<comment type="catalytic activity">
    <reaction evidence="14 18">
        <text>DNA(n) + a 2'-deoxyribonucleoside 5'-triphosphate = DNA(n+1) + diphosphate</text>
        <dbReference type="Rhea" id="RHEA:22508"/>
        <dbReference type="Rhea" id="RHEA-COMP:17339"/>
        <dbReference type="Rhea" id="RHEA-COMP:17340"/>
        <dbReference type="ChEBI" id="CHEBI:33019"/>
        <dbReference type="ChEBI" id="CHEBI:61560"/>
        <dbReference type="ChEBI" id="CHEBI:173112"/>
        <dbReference type="EC" id="2.7.7.7"/>
    </reaction>
</comment>
<evidence type="ECO:0000256" key="7">
    <source>
        <dbReference type="ARBA" id="ARBA00022722"/>
    </source>
</evidence>
<evidence type="ECO:0000313" key="20">
    <source>
        <dbReference type="EMBL" id="KGJ87736.1"/>
    </source>
</evidence>
<feature type="domain" description="Exonuclease" evidence="19">
    <location>
        <begin position="15"/>
        <end position="200"/>
    </location>
</feature>
<dbReference type="PATRIC" id="fig|28229.3.peg.4395"/>
<gene>
    <name evidence="18" type="primary">dnaQ</name>
    <name evidence="20" type="ORF">GAB14E_4414</name>
</gene>
<evidence type="ECO:0000256" key="3">
    <source>
        <dbReference type="ARBA" id="ARBA00020352"/>
    </source>
</evidence>
<evidence type="ECO:0000256" key="5">
    <source>
        <dbReference type="ARBA" id="ARBA00022695"/>
    </source>
</evidence>
<evidence type="ECO:0000256" key="4">
    <source>
        <dbReference type="ARBA" id="ARBA00022679"/>
    </source>
</evidence>
<organism evidence="20 21">
    <name type="scientific">Colwellia psychrerythraea</name>
    <name type="common">Vibrio psychroerythus</name>
    <dbReference type="NCBI Taxonomy" id="28229"/>
    <lineage>
        <taxon>Bacteria</taxon>
        <taxon>Pseudomonadati</taxon>
        <taxon>Pseudomonadota</taxon>
        <taxon>Gammaproteobacteria</taxon>
        <taxon>Alteromonadales</taxon>
        <taxon>Colwelliaceae</taxon>
        <taxon>Colwellia</taxon>
    </lineage>
</organism>
<dbReference type="PANTHER" id="PTHR30231">
    <property type="entry name" value="DNA POLYMERASE III SUBUNIT EPSILON"/>
    <property type="match status" value="1"/>
</dbReference>
<dbReference type="InterPro" id="IPR006309">
    <property type="entry name" value="DnaQ_proteo"/>
</dbReference>
<keyword evidence="8 17" id="KW-0479">Metal-binding</keyword>
<keyword evidence="5 18" id="KW-0548">Nucleotidyltransferase</keyword>
<evidence type="ECO:0000256" key="6">
    <source>
        <dbReference type="ARBA" id="ARBA00022705"/>
    </source>
</evidence>
<dbReference type="NCBIfam" id="TIGR00573">
    <property type="entry name" value="dnaq"/>
    <property type="match status" value="1"/>
</dbReference>
<feature type="binding site" evidence="17">
    <location>
        <position position="183"/>
    </location>
    <ligand>
        <name>a divalent metal cation</name>
        <dbReference type="ChEBI" id="CHEBI:60240"/>
        <label>1</label>
        <note>catalytic</note>
    </ligand>
</feature>
<evidence type="ECO:0000256" key="13">
    <source>
        <dbReference type="ARBA" id="ARBA00023211"/>
    </source>
</evidence>
<dbReference type="SUPFAM" id="SSF53098">
    <property type="entry name" value="Ribonuclease H-like"/>
    <property type="match status" value="1"/>
</dbReference>
<dbReference type="GO" id="GO:0046872">
    <property type="term" value="F:metal ion binding"/>
    <property type="evidence" value="ECO:0007669"/>
    <property type="project" value="UniProtKB-KW"/>
</dbReference>
<protein>
    <recommendedName>
        <fullName evidence="3 18">DNA polymerase III subunit epsilon</fullName>
        <ecNumber evidence="2 18">2.7.7.7</ecNumber>
    </recommendedName>
</protein>
<comment type="subunit">
    <text evidence="18">DNA polymerase III contains a core (composed of alpha, epsilon and theta chains) that associates with a tau subunit. This core dimerizes to form the POLIII' complex. PolIII' associates with the gamma complex (composed of gamma, delta, delta', psi and chi chains) and with the beta chain to form the complete DNA polymerase III complex.</text>
</comment>
<evidence type="ECO:0000256" key="11">
    <source>
        <dbReference type="ARBA" id="ARBA00022842"/>
    </source>
</evidence>
<feature type="binding site" evidence="16">
    <location>
        <position position="76"/>
    </location>
    <ligand>
        <name>substrate</name>
    </ligand>
</feature>
<evidence type="ECO:0000256" key="10">
    <source>
        <dbReference type="ARBA" id="ARBA00022839"/>
    </source>
</evidence>
<dbReference type="Pfam" id="PF00929">
    <property type="entry name" value="RNase_T"/>
    <property type="match status" value="1"/>
</dbReference>
<evidence type="ECO:0000256" key="16">
    <source>
        <dbReference type="PIRSR" id="PIRSR606309-2"/>
    </source>
</evidence>
<evidence type="ECO:0000256" key="9">
    <source>
        <dbReference type="ARBA" id="ARBA00022801"/>
    </source>
</evidence>
<accession>A0A099KBL4</accession>
<sequence>MNNLPDNQEIKEDQRLIILDTETTGINPREGHRIVEIGCVEMINRQLTGRTYHAYIKPLDQRGQVFEMEQEVINIHGLTNEFLNDKPIFSQVVHEFIEFIRGAELVIHNSKFDVGFMDHEFSLFNSMNRSQDKVPMTEDICTITDTLKVSKEKLGSPKTLDYLARFYRVDKLIDRTYHGALIDAQLLAFVYVEMTRLQSTLDFSVGDGSNADANAIRRLSSTRNKLKVITASADELDAHAERVAVIAKKGGEPLWK</sequence>
<dbReference type="InterPro" id="IPR012337">
    <property type="entry name" value="RNaseH-like_sf"/>
</dbReference>
<dbReference type="NCBIfam" id="NF004316">
    <property type="entry name" value="PRK05711.1"/>
    <property type="match status" value="1"/>
</dbReference>
<keyword evidence="7 18" id="KW-0540">Nuclease</keyword>
<evidence type="ECO:0000256" key="15">
    <source>
        <dbReference type="PIRSR" id="PIRSR606309-1"/>
    </source>
</evidence>
<dbReference type="FunFam" id="3.30.420.10:FF:000012">
    <property type="entry name" value="DNA polymerase III subunit epsilon"/>
    <property type="match status" value="1"/>
</dbReference>
<dbReference type="GO" id="GO:0008408">
    <property type="term" value="F:3'-5' exonuclease activity"/>
    <property type="evidence" value="ECO:0007669"/>
    <property type="project" value="TreeGrafter"/>
</dbReference>
<evidence type="ECO:0000259" key="19">
    <source>
        <dbReference type="SMART" id="SM00479"/>
    </source>
</evidence>
<evidence type="ECO:0000256" key="12">
    <source>
        <dbReference type="ARBA" id="ARBA00022932"/>
    </source>
</evidence>
<evidence type="ECO:0000256" key="17">
    <source>
        <dbReference type="PIRSR" id="PIRSR606309-3"/>
    </source>
</evidence>
<evidence type="ECO:0000256" key="8">
    <source>
        <dbReference type="ARBA" id="ARBA00022723"/>
    </source>
</evidence>
<dbReference type="GO" id="GO:0003887">
    <property type="term" value="F:DNA-directed DNA polymerase activity"/>
    <property type="evidence" value="ECO:0007669"/>
    <property type="project" value="UniProtKB-KW"/>
</dbReference>
<dbReference type="PANTHER" id="PTHR30231:SF41">
    <property type="entry name" value="DNA POLYMERASE III SUBUNIT EPSILON"/>
    <property type="match status" value="1"/>
</dbReference>
<dbReference type="CDD" id="cd06131">
    <property type="entry name" value="DNA_pol_III_epsilon_Ecoli_like"/>
    <property type="match status" value="1"/>
</dbReference>
<dbReference type="InterPro" id="IPR013520">
    <property type="entry name" value="Ribonucl_H"/>
</dbReference>
<dbReference type="EC" id="2.7.7.7" evidence="2 18"/>
<keyword evidence="13 17" id="KW-0464">Manganese</keyword>
<evidence type="ECO:0000256" key="14">
    <source>
        <dbReference type="ARBA" id="ARBA00049244"/>
    </source>
</evidence>
<reference evidence="20 21" key="1">
    <citation type="submission" date="2014-08" db="EMBL/GenBank/DDBJ databases">
        <title>Genomic and Phenotypic Diversity of Colwellia psychrerythraea strains from Disparate Marine Basins.</title>
        <authorList>
            <person name="Techtmann S.M."/>
            <person name="Stelling S.C."/>
            <person name="Utturkar S.M."/>
            <person name="Alshibli N."/>
            <person name="Harris A."/>
            <person name="Brown S.D."/>
            <person name="Hazen T.C."/>
        </authorList>
    </citation>
    <scope>NUCLEOTIDE SEQUENCE [LARGE SCALE GENOMIC DNA]</scope>
    <source>
        <strain evidence="20 21">GAB14E</strain>
    </source>
</reference>
<feature type="binding site" evidence="17">
    <location>
        <position position="20"/>
    </location>
    <ligand>
        <name>a divalent metal cation</name>
        <dbReference type="ChEBI" id="CHEBI:60240"/>
        <label>1</label>
        <note>catalytic</note>
    </ligand>
</feature>
<keyword evidence="4 18" id="KW-0808">Transferase</keyword>
<dbReference type="InterPro" id="IPR036397">
    <property type="entry name" value="RNaseH_sf"/>
</dbReference>
<dbReference type="RefSeq" id="WP_081967915.1">
    <property type="nucleotide sequence ID" value="NZ_JQEC01000071.1"/>
</dbReference>
<comment type="cofactor">
    <cofactor evidence="1 18">
        <name>Mn(2+)</name>
        <dbReference type="ChEBI" id="CHEBI:29035"/>
    </cofactor>
</comment>
<keyword evidence="6 18" id="KW-0235">DNA replication</keyword>